<organism evidence="2 3">
    <name type="scientific">Lodderomyces beijingensis</name>
    <dbReference type="NCBI Taxonomy" id="1775926"/>
    <lineage>
        <taxon>Eukaryota</taxon>
        <taxon>Fungi</taxon>
        <taxon>Dikarya</taxon>
        <taxon>Ascomycota</taxon>
        <taxon>Saccharomycotina</taxon>
        <taxon>Pichiomycetes</taxon>
        <taxon>Debaryomycetaceae</taxon>
        <taxon>Candida/Lodderomyces clade</taxon>
        <taxon>Lodderomyces</taxon>
    </lineage>
</organism>
<keyword evidence="1" id="KW-0472">Membrane</keyword>
<accession>A0ABP0ZT70</accession>
<dbReference type="InterPro" id="IPR010424">
    <property type="entry name" value="EutQ"/>
</dbReference>
<keyword evidence="3" id="KW-1185">Reference proteome</keyword>
<evidence type="ECO:0008006" key="4">
    <source>
        <dbReference type="Google" id="ProtNLM"/>
    </source>
</evidence>
<evidence type="ECO:0000313" key="3">
    <source>
        <dbReference type="Proteomes" id="UP001497383"/>
    </source>
</evidence>
<protein>
    <recommendedName>
        <fullName evidence="4">Alpha/beta hydrolase fold-3 domain-containing protein</fullName>
    </recommendedName>
</protein>
<dbReference type="InterPro" id="IPR019436">
    <property type="entry name" value="Say1-like"/>
</dbReference>
<dbReference type="PANTHER" id="PTHR36169:SF1">
    <property type="entry name" value="ACETATE KINASE EUTQ"/>
    <property type="match status" value="1"/>
</dbReference>
<dbReference type="Gene3D" id="3.40.50.1820">
    <property type="entry name" value="alpha/beta hydrolase"/>
    <property type="match status" value="1"/>
</dbReference>
<gene>
    <name evidence="2" type="ORF">LODBEIA_P55620</name>
</gene>
<dbReference type="Pfam" id="PF10340">
    <property type="entry name" value="Say1_Mug180"/>
    <property type="match status" value="1"/>
</dbReference>
<dbReference type="Proteomes" id="UP001497383">
    <property type="component" value="Chromosome 7"/>
</dbReference>
<dbReference type="GeneID" id="92210758"/>
<evidence type="ECO:0000313" key="2">
    <source>
        <dbReference type="EMBL" id="CAK9441694.1"/>
    </source>
</evidence>
<dbReference type="SUPFAM" id="SSF53474">
    <property type="entry name" value="alpha/beta-Hydrolases"/>
    <property type="match status" value="1"/>
</dbReference>
<dbReference type="EMBL" id="OZ022411">
    <property type="protein sequence ID" value="CAK9441694.1"/>
    <property type="molecule type" value="Genomic_DNA"/>
</dbReference>
<dbReference type="InterPro" id="IPR029058">
    <property type="entry name" value="AB_hydrolase_fold"/>
</dbReference>
<reference evidence="2 3" key="1">
    <citation type="submission" date="2024-03" db="EMBL/GenBank/DDBJ databases">
        <authorList>
            <person name="Brejova B."/>
        </authorList>
    </citation>
    <scope>NUCLEOTIDE SEQUENCE [LARGE SCALE GENOMIC DNA]</scope>
    <source>
        <strain evidence="2 3">CBS 14171</strain>
    </source>
</reference>
<dbReference type="PANTHER" id="PTHR36169">
    <property type="entry name" value="ETHANOLAMINE UTILIZATION PROTEIN EUTQ"/>
    <property type="match status" value="1"/>
</dbReference>
<proteinExistence type="predicted"/>
<sequence length="431" mass="48531">MSSLTFAGLLVLISIPFKLLYVLLCYPFRGGVNPKFRSSLSNSLKWQLSRTALSMPVPCAWILSIPSAKITIRKVLPFKFPALVQGLGKYGEQYDDQSIWLVEAEGRDKADPIIIFLHGGGYFIDARPEQFESVLSIYHLLEPEKKATLSVLYLDYKLAHSGHTITTQLHQLVETYQRLTVQDGNSNIILMGDSAGGHLAITFLQYIRQTKDETKMPWPKSVILISPAVKVNPEPHQFETGWSYFDNKDIDMVQYKVIHSSSYQNAIVGELDITSLLVSPGNAQYKHGDWDDIPTFTQSGYSSLTLVGEHESLRDDVLEWCRYAVKSPLTKQKVDSMGIYNADLHQYKNEGGGDKGARAEVYVEPWGIHDAVLFFENHVAAKVARGAELKHLDPVEFFGIVKVTEFLNTILECPKNTRKEESEKCNINTQP</sequence>
<evidence type="ECO:0000256" key="1">
    <source>
        <dbReference type="SAM" id="Phobius"/>
    </source>
</evidence>
<keyword evidence="1" id="KW-1133">Transmembrane helix</keyword>
<feature type="transmembrane region" description="Helical" evidence="1">
    <location>
        <begin position="6"/>
        <end position="28"/>
    </location>
</feature>
<name>A0ABP0ZT70_9ASCO</name>
<keyword evidence="1" id="KW-0812">Transmembrane</keyword>
<dbReference type="RefSeq" id="XP_066832500.1">
    <property type="nucleotide sequence ID" value="XM_066975908.1"/>
</dbReference>